<dbReference type="EMBL" id="QLMJ01000019">
    <property type="protein sequence ID" value="RAK28803.1"/>
    <property type="molecule type" value="Genomic_DNA"/>
</dbReference>
<organism evidence="1 2">
    <name type="scientific">Actinoplanes lutulentus</name>
    <dbReference type="NCBI Taxonomy" id="1287878"/>
    <lineage>
        <taxon>Bacteria</taxon>
        <taxon>Bacillati</taxon>
        <taxon>Actinomycetota</taxon>
        <taxon>Actinomycetes</taxon>
        <taxon>Micromonosporales</taxon>
        <taxon>Micromonosporaceae</taxon>
        <taxon>Actinoplanes</taxon>
    </lineage>
</organism>
<evidence type="ECO:0000313" key="1">
    <source>
        <dbReference type="EMBL" id="RAK28803.1"/>
    </source>
</evidence>
<keyword evidence="2" id="KW-1185">Reference proteome</keyword>
<evidence type="ECO:0000313" key="2">
    <source>
        <dbReference type="Proteomes" id="UP000249341"/>
    </source>
</evidence>
<reference evidence="1 2" key="1">
    <citation type="submission" date="2018-06" db="EMBL/GenBank/DDBJ databases">
        <title>Genomic Encyclopedia of Type Strains, Phase III (KMG-III): the genomes of soil and plant-associated and newly described type strains.</title>
        <authorList>
            <person name="Whitman W."/>
        </authorList>
    </citation>
    <scope>NUCLEOTIDE SEQUENCE [LARGE SCALE GENOMIC DNA]</scope>
    <source>
        <strain evidence="1 2">CGMCC 4.7090</strain>
    </source>
</reference>
<comment type="caution">
    <text evidence="1">The sequence shown here is derived from an EMBL/GenBank/DDBJ whole genome shotgun (WGS) entry which is preliminary data.</text>
</comment>
<dbReference type="Proteomes" id="UP000249341">
    <property type="component" value="Unassembled WGS sequence"/>
</dbReference>
<gene>
    <name evidence="1" type="ORF">B0I29_119141</name>
</gene>
<name>A0A327Z2A1_9ACTN</name>
<accession>A0A327Z2A1</accession>
<dbReference type="AlphaFoldDB" id="A0A327Z2A1"/>
<proteinExistence type="predicted"/>
<protein>
    <submittedName>
        <fullName evidence="1">Uncharacterized protein</fullName>
    </submittedName>
</protein>
<sequence>MGVADAAHGAGAPRLTLLTSLCGTGSCPTVYRTDRGTVVVQGYSIAPESAGINVPAGEQLVEIPADLLAAAMRAAE</sequence>